<dbReference type="InterPro" id="IPR015882">
    <property type="entry name" value="HEX_bac_N"/>
</dbReference>
<dbReference type="Pfam" id="PF00728">
    <property type="entry name" value="Glyco_hydro_20"/>
    <property type="match status" value="1"/>
</dbReference>
<evidence type="ECO:0000256" key="1">
    <source>
        <dbReference type="ARBA" id="ARBA00001231"/>
    </source>
</evidence>
<dbReference type="EC" id="3.2.1.52" evidence="3"/>
<dbReference type="OrthoDB" id="428480at2759"/>
<evidence type="ECO:0000259" key="7">
    <source>
        <dbReference type="Pfam" id="PF02838"/>
    </source>
</evidence>
<dbReference type="PANTHER" id="PTHR43678:SF1">
    <property type="entry name" value="BETA-N-ACETYLHEXOSAMINIDASE"/>
    <property type="match status" value="1"/>
</dbReference>
<dbReference type="InterPro" id="IPR052764">
    <property type="entry name" value="GH20_Enzymes"/>
</dbReference>
<keyword evidence="4 8" id="KW-0378">Hydrolase</keyword>
<dbReference type="SUPFAM" id="SSF51445">
    <property type="entry name" value="(Trans)glycosidases"/>
    <property type="match status" value="1"/>
</dbReference>
<dbReference type="Gene3D" id="3.20.20.80">
    <property type="entry name" value="Glycosidases"/>
    <property type="match status" value="1"/>
</dbReference>
<dbReference type="Proteomes" id="UP000246991">
    <property type="component" value="Unassembled WGS sequence"/>
</dbReference>
<organism evidence="8 9">
    <name type="scientific">Tuber magnatum</name>
    <name type="common">white Piedmont truffle</name>
    <dbReference type="NCBI Taxonomy" id="42249"/>
    <lineage>
        <taxon>Eukaryota</taxon>
        <taxon>Fungi</taxon>
        <taxon>Dikarya</taxon>
        <taxon>Ascomycota</taxon>
        <taxon>Pezizomycotina</taxon>
        <taxon>Pezizomycetes</taxon>
        <taxon>Pezizales</taxon>
        <taxon>Tuberaceae</taxon>
        <taxon>Tuber</taxon>
    </lineage>
</organism>
<comment type="similarity">
    <text evidence="2">Belongs to the glycosyl hydrolase 20 family.</text>
</comment>
<dbReference type="InterPro" id="IPR029018">
    <property type="entry name" value="Hex-like_dom2"/>
</dbReference>
<feature type="domain" description="Beta-hexosaminidase bacterial type N-terminal" evidence="7">
    <location>
        <begin position="145"/>
        <end position="190"/>
    </location>
</feature>
<evidence type="ECO:0000256" key="2">
    <source>
        <dbReference type="ARBA" id="ARBA00006285"/>
    </source>
</evidence>
<feature type="domain" description="Glycoside hydrolase family 20 catalytic" evidence="6">
    <location>
        <begin position="223"/>
        <end position="385"/>
    </location>
</feature>
<dbReference type="GO" id="GO:0004563">
    <property type="term" value="F:beta-N-acetylhexosaminidase activity"/>
    <property type="evidence" value="ECO:0007669"/>
    <property type="project" value="UniProtKB-EC"/>
</dbReference>
<proteinExistence type="inferred from homology"/>
<comment type="catalytic activity">
    <reaction evidence="1">
        <text>Hydrolysis of terminal non-reducing N-acetyl-D-hexosamine residues in N-acetyl-beta-D-hexosaminides.</text>
        <dbReference type="EC" id="3.2.1.52"/>
    </reaction>
</comment>
<dbReference type="STRING" id="42249.A0A317SGE8"/>
<evidence type="ECO:0000313" key="9">
    <source>
        <dbReference type="Proteomes" id="UP000246991"/>
    </source>
</evidence>
<evidence type="ECO:0000256" key="3">
    <source>
        <dbReference type="ARBA" id="ARBA00012663"/>
    </source>
</evidence>
<name>A0A317SGE8_9PEZI</name>
<keyword evidence="5" id="KW-0326">Glycosidase</keyword>
<sequence>MEQQSHNTSPPQQRWNAKYPGFQHLFLRNSPTTTTTATMQLLVFLSLALSLLGVEAYNALPPVPWQYSTGTFKFSPRRPPTIYLQASALESRDEDGLTLIPPSAQGFAETFARDLKDTFHVDIRVECVSFERRRVPGIYLGIDERQGRYTYESGVETSEGYTIDVAEDSVRILGGGARGIWWGTRTLLQELLLAREAAGVRQGDWRDEVIELKAGRAVDSPAYPTRGFLLDAGRKWYSADFLKDLCTYASFFKLSEFHYHASDNYPLNRGRNNTWQNIYSQFSLLPDNPALHPLVPRRNESHNRVEFESIQKHCASRGITVIPEIEAPGHALAITKWKPELALANKKDLLNLTHPETIPTVKAIWSEFLPWFQTKEVHIGADEYDSDLADVYIHFVNTMSEFISATAGKKVRIWGTHEPSDMSVISKTVITQHWQYGQSDPVQLERDGYEIINSEDWWGYTGLKNDHMPIMPAPYPQYFNNARVLNFGGVNGWQWEPSLYNPFNATAQWQVPVESKRNKGAIMATWNDNGPDATTQLEAYYCIRDGIPVVGARSWSGRRGPEINVGTLEISKDILTNNAPNQNLDRRLGRGHNPGDLLFDWPIAAASVRSAAKSKGMNYTMKIAYTSPFTLSSARDAVSLTLTPNFTLVFTADGFEYPLRSVAEGAFDPGHPGRIWLNDTTSSHTPATLLPAATITIQTDKIGGSRVWQNGAFLGRFEVFIFGGRNTVFSWSQMAFVAPVEQIRGGVREVKIWEGLVG</sequence>
<dbReference type="SUPFAM" id="SSF55545">
    <property type="entry name" value="beta-N-acetylhexosaminidase-like domain"/>
    <property type="match status" value="1"/>
</dbReference>
<dbReference type="InterPro" id="IPR015883">
    <property type="entry name" value="Glyco_hydro_20_cat"/>
</dbReference>
<keyword evidence="9" id="KW-1185">Reference proteome</keyword>
<evidence type="ECO:0000256" key="4">
    <source>
        <dbReference type="ARBA" id="ARBA00022801"/>
    </source>
</evidence>
<comment type="caution">
    <text evidence="8">The sequence shown here is derived from an EMBL/GenBank/DDBJ whole genome shotgun (WGS) entry which is preliminary data.</text>
</comment>
<dbReference type="EMBL" id="PYWC01000082">
    <property type="protein sequence ID" value="PWW73288.1"/>
    <property type="molecule type" value="Genomic_DNA"/>
</dbReference>
<evidence type="ECO:0000256" key="5">
    <source>
        <dbReference type="ARBA" id="ARBA00023295"/>
    </source>
</evidence>
<dbReference type="PANTHER" id="PTHR43678">
    <property type="entry name" value="PUTATIVE (AFU_ORTHOLOGUE AFUA_2G00640)-RELATED"/>
    <property type="match status" value="1"/>
</dbReference>
<gene>
    <name evidence="8" type="ORF">C7212DRAFT_365858</name>
</gene>
<dbReference type="AlphaFoldDB" id="A0A317SGE8"/>
<dbReference type="CDD" id="cd06564">
    <property type="entry name" value="GH20_DspB_LnbB-like"/>
    <property type="match status" value="1"/>
</dbReference>
<evidence type="ECO:0000313" key="8">
    <source>
        <dbReference type="EMBL" id="PWW73288.1"/>
    </source>
</evidence>
<dbReference type="Pfam" id="PF02838">
    <property type="entry name" value="Glyco_hydro_20b"/>
    <property type="match status" value="1"/>
</dbReference>
<dbReference type="GO" id="GO:0005975">
    <property type="term" value="P:carbohydrate metabolic process"/>
    <property type="evidence" value="ECO:0007669"/>
    <property type="project" value="InterPro"/>
</dbReference>
<reference evidence="8 9" key="1">
    <citation type="submission" date="2018-03" db="EMBL/GenBank/DDBJ databases">
        <title>Genomes of Pezizomycetes fungi and the evolution of truffles.</title>
        <authorList>
            <person name="Murat C."/>
            <person name="Payen T."/>
            <person name="Noel B."/>
            <person name="Kuo A."/>
            <person name="Martin F.M."/>
        </authorList>
    </citation>
    <scope>NUCLEOTIDE SEQUENCE [LARGE SCALE GENOMIC DNA]</scope>
    <source>
        <strain evidence="8">091103-1</strain>
    </source>
</reference>
<dbReference type="Gene3D" id="3.30.379.10">
    <property type="entry name" value="Chitobiase/beta-hexosaminidase domain 2-like"/>
    <property type="match status" value="1"/>
</dbReference>
<evidence type="ECO:0000259" key="6">
    <source>
        <dbReference type="Pfam" id="PF00728"/>
    </source>
</evidence>
<accession>A0A317SGE8</accession>
<protein>
    <recommendedName>
        <fullName evidence="3">beta-N-acetylhexosaminidase</fullName>
        <ecNumber evidence="3">3.2.1.52</ecNumber>
    </recommendedName>
</protein>
<dbReference type="InterPro" id="IPR017853">
    <property type="entry name" value="GH"/>
</dbReference>